<dbReference type="InterPro" id="IPR008181">
    <property type="entry name" value="dUTPase"/>
</dbReference>
<dbReference type="InterPro" id="IPR033704">
    <property type="entry name" value="dUTPase_trimeric"/>
</dbReference>
<feature type="region of interest" description="Disordered" evidence="6">
    <location>
        <begin position="382"/>
        <end position="410"/>
    </location>
</feature>
<evidence type="ECO:0000313" key="9">
    <source>
        <dbReference type="Proteomes" id="UP000198287"/>
    </source>
</evidence>
<gene>
    <name evidence="8" type="ORF">Fcan01_17291</name>
</gene>
<dbReference type="OrthoDB" id="419889at2759"/>
<dbReference type="UniPathway" id="UPA00610">
    <property type="reaction ID" value="UER00666"/>
</dbReference>
<dbReference type="PANTHER" id="PTHR11241">
    <property type="entry name" value="DEOXYURIDINE 5'-TRIPHOSPHATE NUCLEOTIDOHYDROLASE"/>
    <property type="match status" value="1"/>
</dbReference>
<evidence type="ECO:0000256" key="3">
    <source>
        <dbReference type="ARBA" id="ARBA00012379"/>
    </source>
</evidence>
<sequence>MFNFEIKSRFKRRRSPFSRISQRNNFEELTLNCEQEENFSSCQKKTIIAEAAAPLAARAAVPAIVVLHGQVIAVRRAAAMRVKGLGARKQFGRTTRNRTDPRDETPRTRRPTRAERKPRRNIRIATKPMKKSNEGPRQGSGSGTKRKAGDDDKKPAKRIVKDQVKSAVKDAKRKTSKKDPQPHFSGGGAGEQPGTIKKNFSSYEEKKDSQNSIWWEGFLGGEYYLRLQTWHNNSKTYLSLRKNQNVGANILVDHIVDGLIFVRRHRRAMFPRKATPGSAAYDLFSQNSGEISGGGVGVVETGIQVILPLNHFGLIKGRSGLAAATMISTAGGIIDHDYTGTMKIILHNNSSENFAYKAASRLGQLAVIPMYHGPVRYVEGTKKDEEHGVQRSEFLSREPRGDKGFGSTGQ</sequence>
<dbReference type="STRING" id="158441.A0A226DSC9"/>
<organism evidence="8 9">
    <name type="scientific">Folsomia candida</name>
    <name type="common">Springtail</name>
    <dbReference type="NCBI Taxonomy" id="158441"/>
    <lineage>
        <taxon>Eukaryota</taxon>
        <taxon>Metazoa</taxon>
        <taxon>Ecdysozoa</taxon>
        <taxon>Arthropoda</taxon>
        <taxon>Hexapoda</taxon>
        <taxon>Collembola</taxon>
        <taxon>Entomobryomorpha</taxon>
        <taxon>Isotomoidea</taxon>
        <taxon>Isotomidae</taxon>
        <taxon>Proisotominae</taxon>
        <taxon>Folsomia</taxon>
    </lineage>
</organism>
<accession>A0A226DSC9</accession>
<keyword evidence="5" id="KW-0546">Nucleotide metabolism</keyword>
<evidence type="ECO:0000256" key="4">
    <source>
        <dbReference type="ARBA" id="ARBA00022801"/>
    </source>
</evidence>
<dbReference type="GO" id="GO:0006226">
    <property type="term" value="P:dUMP biosynthetic process"/>
    <property type="evidence" value="ECO:0007669"/>
    <property type="project" value="UniProtKB-UniPathway"/>
</dbReference>
<feature type="compositionally biased region" description="Basic and acidic residues" evidence="6">
    <location>
        <begin position="97"/>
        <end position="115"/>
    </location>
</feature>
<feature type="domain" description="dUTPase-like" evidence="7">
    <location>
        <begin position="269"/>
        <end position="388"/>
    </location>
</feature>
<dbReference type="SUPFAM" id="SSF51283">
    <property type="entry name" value="dUTPase-like"/>
    <property type="match status" value="1"/>
</dbReference>
<evidence type="ECO:0000256" key="6">
    <source>
        <dbReference type="SAM" id="MobiDB-lite"/>
    </source>
</evidence>
<dbReference type="AlphaFoldDB" id="A0A226DSC9"/>
<evidence type="ECO:0000256" key="5">
    <source>
        <dbReference type="ARBA" id="ARBA00023080"/>
    </source>
</evidence>
<dbReference type="Proteomes" id="UP000198287">
    <property type="component" value="Unassembled WGS sequence"/>
</dbReference>
<dbReference type="InterPro" id="IPR036157">
    <property type="entry name" value="dUTPase-like_sf"/>
</dbReference>
<comment type="pathway">
    <text evidence="1">Pyrimidine metabolism; dUMP biosynthesis; dUMP from dCTP (dUTP route): step 2/2.</text>
</comment>
<keyword evidence="4 8" id="KW-0378">Hydrolase</keyword>
<name>A0A226DSC9_FOLCA</name>
<feature type="compositionally biased region" description="Basic and acidic residues" evidence="6">
    <location>
        <begin position="382"/>
        <end position="403"/>
    </location>
</feature>
<comment type="caution">
    <text evidence="8">The sequence shown here is derived from an EMBL/GenBank/DDBJ whole genome shotgun (WGS) entry which is preliminary data.</text>
</comment>
<evidence type="ECO:0000259" key="7">
    <source>
        <dbReference type="Pfam" id="PF00692"/>
    </source>
</evidence>
<proteinExistence type="inferred from homology"/>
<evidence type="ECO:0000256" key="1">
    <source>
        <dbReference type="ARBA" id="ARBA00005142"/>
    </source>
</evidence>
<dbReference type="PANTHER" id="PTHR11241:SF0">
    <property type="entry name" value="DEOXYURIDINE 5'-TRIPHOSPHATE NUCLEOTIDOHYDROLASE"/>
    <property type="match status" value="1"/>
</dbReference>
<dbReference type="GO" id="GO:0000287">
    <property type="term" value="F:magnesium ion binding"/>
    <property type="evidence" value="ECO:0007669"/>
    <property type="project" value="InterPro"/>
</dbReference>
<dbReference type="GO" id="GO:0046081">
    <property type="term" value="P:dUTP catabolic process"/>
    <property type="evidence" value="ECO:0007669"/>
    <property type="project" value="InterPro"/>
</dbReference>
<dbReference type="Gene3D" id="2.70.40.10">
    <property type="match status" value="1"/>
</dbReference>
<evidence type="ECO:0000313" key="8">
    <source>
        <dbReference type="EMBL" id="OXA47970.1"/>
    </source>
</evidence>
<dbReference type="EMBL" id="LNIX01000012">
    <property type="protein sequence ID" value="OXA47970.1"/>
    <property type="molecule type" value="Genomic_DNA"/>
</dbReference>
<dbReference type="GO" id="GO:0004170">
    <property type="term" value="F:dUTP diphosphatase activity"/>
    <property type="evidence" value="ECO:0007669"/>
    <property type="project" value="UniProtKB-EC"/>
</dbReference>
<reference evidence="8 9" key="1">
    <citation type="submission" date="2015-12" db="EMBL/GenBank/DDBJ databases">
        <title>The genome of Folsomia candida.</title>
        <authorList>
            <person name="Faddeeva A."/>
            <person name="Derks M.F."/>
            <person name="Anvar Y."/>
            <person name="Smit S."/>
            <person name="Van Straalen N."/>
            <person name="Roelofs D."/>
        </authorList>
    </citation>
    <scope>NUCLEOTIDE SEQUENCE [LARGE SCALE GENOMIC DNA]</scope>
    <source>
        <strain evidence="8 9">VU population</strain>
        <tissue evidence="8">Whole body</tissue>
    </source>
</reference>
<comment type="similarity">
    <text evidence="2">Belongs to the dUTPase family.</text>
</comment>
<dbReference type="EC" id="3.6.1.23" evidence="3"/>
<dbReference type="OMA" id="CEQEENF"/>
<protein>
    <recommendedName>
        <fullName evidence="3">dUTP diphosphatase</fullName>
        <ecNumber evidence="3">3.6.1.23</ecNumber>
    </recommendedName>
</protein>
<feature type="region of interest" description="Disordered" evidence="6">
    <location>
        <begin position="88"/>
        <end position="196"/>
    </location>
</feature>
<feature type="compositionally biased region" description="Basic and acidic residues" evidence="6">
    <location>
        <begin position="147"/>
        <end position="170"/>
    </location>
</feature>
<evidence type="ECO:0000256" key="2">
    <source>
        <dbReference type="ARBA" id="ARBA00006581"/>
    </source>
</evidence>
<dbReference type="InterPro" id="IPR029054">
    <property type="entry name" value="dUTPase-like"/>
</dbReference>
<dbReference type="Pfam" id="PF00692">
    <property type="entry name" value="dUTPase"/>
    <property type="match status" value="1"/>
</dbReference>
<keyword evidence="9" id="KW-1185">Reference proteome</keyword>
<dbReference type="CDD" id="cd07557">
    <property type="entry name" value="trimeric_dUTPase"/>
    <property type="match status" value="1"/>
</dbReference>